<evidence type="ECO:0000256" key="1">
    <source>
        <dbReference type="ARBA" id="ARBA00004123"/>
    </source>
</evidence>
<keyword evidence="5" id="KW-0804">Transcription</keyword>
<keyword evidence="8" id="KW-0812">Transmembrane</keyword>
<dbReference type="InterPro" id="IPR007219">
    <property type="entry name" value="XnlR_reg_dom"/>
</dbReference>
<evidence type="ECO:0000313" key="11">
    <source>
        <dbReference type="Proteomes" id="UP000076874"/>
    </source>
</evidence>
<dbReference type="Pfam" id="PF00172">
    <property type="entry name" value="Zn_clus"/>
    <property type="match status" value="1"/>
</dbReference>
<dbReference type="GO" id="GO:0008270">
    <property type="term" value="F:zinc ion binding"/>
    <property type="evidence" value="ECO:0007669"/>
    <property type="project" value="InterPro"/>
</dbReference>
<keyword evidence="11" id="KW-1185">Reference proteome</keyword>
<keyword evidence="2" id="KW-0479">Metal-binding</keyword>
<dbReference type="GO" id="GO:0043565">
    <property type="term" value="F:sequence-specific DNA binding"/>
    <property type="evidence" value="ECO:0007669"/>
    <property type="project" value="TreeGrafter"/>
</dbReference>
<dbReference type="CDD" id="cd00067">
    <property type="entry name" value="GAL4"/>
    <property type="match status" value="1"/>
</dbReference>
<protein>
    <submittedName>
        <fullName evidence="10">Nonribosomal peptide synthetase-like protein</fullName>
    </submittedName>
</protein>
<dbReference type="STRING" id="1081102.A0A167ZW37"/>
<dbReference type="InterPro" id="IPR051711">
    <property type="entry name" value="Stress_Response_Reg"/>
</dbReference>
<dbReference type="PROSITE" id="PS50048">
    <property type="entry name" value="ZN2_CY6_FUNGAL_2"/>
    <property type="match status" value="1"/>
</dbReference>
<feature type="compositionally biased region" description="Pro residues" evidence="7">
    <location>
        <begin position="161"/>
        <end position="171"/>
    </location>
</feature>
<feature type="transmembrane region" description="Helical" evidence="8">
    <location>
        <begin position="675"/>
        <end position="694"/>
    </location>
</feature>
<proteinExistence type="predicted"/>
<dbReference type="PROSITE" id="PS00463">
    <property type="entry name" value="ZN2_CY6_FUNGAL_1"/>
    <property type="match status" value="1"/>
</dbReference>
<dbReference type="SMART" id="SM00906">
    <property type="entry name" value="Fungal_trans"/>
    <property type="match status" value="1"/>
</dbReference>
<evidence type="ECO:0000256" key="6">
    <source>
        <dbReference type="ARBA" id="ARBA00023242"/>
    </source>
</evidence>
<feature type="compositionally biased region" description="Basic and acidic residues" evidence="7">
    <location>
        <begin position="87"/>
        <end position="100"/>
    </location>
</feature>
<feature type="domain" description="Zn(2)-C6 fungal-type" evidence="9">
    <location>
        <begin position="39"/>
        <end position="68"/>
    </location>
</feature>
<dbReference type="SMART" id="SM00066">
    <property type="entry name" value="GAL4"/>
    <property type="match status" value="1"/>
</dbReference>
<dbReference type="GO" id="GO:0006351">
    <property type="term" value="P:DNA-templated transcription"/>
    <property type="evidence" value="ECO:0007669"/>
    <property type="project" value="InterPro"/>
</dbReference>
<evidence type="ECO:0000256" key="8">
    <source>
        <dbReference type="SAM" id="Phobius"/>
    </source>
</evidence>
<evidence type="ECO:0000313" key="10">
    <source>
        <dbReference type="EMBL" id="OAA67964.1"/>
    </source>
</evidence>
<dbReference type="CDD" id="cd12148">
    <property type="entry name" value="fungal_TF_MHR"/>
    <property type="match status" value="1"/>
</dbReference>
<keyword evidence="8" id="KW-0472">Membrane</keyword>
<dbReference type="Proteomes" id="UP000076874">
    <property type="component" value="Unassembled WGS sequence"/>
</dbReference>
<keyword evidence="8" id="KW-1133">Transmembrane helix</keyword>
<evidence type="ECO:0000259" key="9">
    <source>
        <dbReference type="PROSITE" id="PS50048"/>
    </source>
</evidence>
<evidence type="ECO:0000256" key="3">
    <source>
        <dbReference type="ARBA" id="ARBA00023015"/>
    </source>
</evidence>
<dbReference type="GO" id="GO:0005634">
    <property type="term" value="C:nucleus"/>
    <property type="evidence" value="ECO:0007669"/>
    <property type="project" value="UniProtKB-SubCell"/>
</dbReference>
<dbReference type="SUPFAM" id="SSF57701">
    <property type="entry name" value="Zn2/Cys6 DNA-binding domain"/>
    <property type="match status" value="1"/>
</dbReference>
<keyword evidence="4" id="KW-0238">DNA-binding</keyword>
<dbReference type="PANTHER" id="PTHR47540">
    <property type="entry name" value="THIAMINE REPRESSIBLE GENES REGULATORY PROTEIN THI5"/>
    <property type="match status" value="1"/>
</dbReference>
<dbReference type="GO" id="GO:0000981">
    <property type="term" value="F:DNA-binding transcription factor activity, RNA polymerase II-specific"/>
    <property type="evidence" value="ECO:0007669"/>
    <property type="project" value="InterPro"/>
</dbReference>
<dbReference type="EMBL" id="AZHD01000001">
    <property type="protein sequence ID" value="OAA67964.1"/>
    <property type="molecule type" value="Genomic_DNA"/>
</dbReference>
<feature type="compositionally biased region" description="Low complexity" evidence="7">
    <location>
        <begin position="618"/>
        <end position="627"/>
    </location>
</feature>
<name>A0A167ZW37_9HYPO</name>
<dbReference type="InterPro" id="IPR036864">
    <property type="entry name" value="Zn2-C6_fun-type_DNA-bd_sf"/>
</dbReference>
<evidence type="ECO:0000256" key="5">
    <source>
        <dbReference type="ARBA" id="ARBA00023163"/>
    </source>
</evidence>
<dbReference type="PANTHER" id="PTHR47540:SF3">
    <property type="entry name" value="ZN(II)2CYS6 TRANSCRIPTION FACTOR (EUROFUNG)"/>
    <property type="match status" value="1"/>
</dbReference>
<organism evidence="10 11">
    <name type="scientific">Niveomyces insectorum RCEF 264</name>
    <dbReference type="NCBI Taxonomy" id="1081102"/>
    <lineage>
        <taxon>Eukaryota</taxon>
        <taxon>Fungi</taxon>
        <taxon>Dikarya</taxon>
        <taxon>Ascomycota</taxon>
        <taxon>Pezizomycotina</taxon>
        <taxon>Sordariomycetes</taxon>
        <taxon>Hypocreomycetidae</taxon>
        <taxon>Hypocreales</taxon>
        <taxon>Cordycipitaceae</taxon>
        <taxon>Niveomyces</taxon>
    </lineage>
</organism>
<sequence length="874" mass="94651">MAFRSPQQQTEPWTGSSPAAAAKRRKRNNVDARQRVTRACDRCKRRKVRCNGVRPCAHCGEAGMACTYDLSYARGRLPSIPCLSPDGHPRDTGGDPERDTGPGTRLHTHPGHPGRRPVFVAGADTADNTPVESAGRLSFLSAAAAAAAEAVDTENTDPRPAEPAPPPPAPEPTTAAPSARVSPEPLQTDQQGHYVGPASGVSFLLRVQKRLHDNVAFAHKAAPTSIFTFGDAPLPADDDDDDDGDNEGGWGRFGGSQSASFPFLFLLTRASADQLLARYFSFAVPTHRFLHQPTVEAWLDEFYEGKGRRLAGRGGGGNGTKAGRDDARRARVAVLFMVFAQARDYMPPSAVRPDMDTSARYYRTAEQLLATETGAVRLASVQARLCQCFYLLSQSRINHCWSLFGTTAHLALAIGLNRNRRADPAGAAGAVAGGTGGTGGLGFVDVECRRRTFWCAYSLDNYLSAALGRPRTFHEEDIDQELPSIVDDGDLLHHAIRAPAHAPPRGQPVMLAPVAHVRLSKIVSRILRDLYAIRPISSAARAALSAKHTGALEAWRRDMARFLDADAVSASLLIPIFQRQRHVLNLAYWHAVLLTHRPLLLSNFAYLQRRRTTTSAAAATATAMATAPPGEARPDARDQPARAQAQDSMLKCLDAAMHIIQIVDGLFHDNQLFRAYWFTMYFAFSAVVVVYVYVIQHQSSPPEAYRAYWLAAVACQGQIAHLAEDGSLTQRYSLVLEELRLVTLRQTGLEPTGAAVFAPNDGTAVNNNNNTVSLEDNVSYAENSLVASGNSMDGTALHTEPPQTFASVPPGPSMAPTMAPNLPPSMVQDMADWSNESPSSSLADVTSWGYFDSMVSSGVWPLDSLLNDDFLSRV</sequence>
<comment type="caution">
    <text evidence="10">The sequence shown here is derived from an EMBL/GenBank/DDBJ whole genome shotgun (WGS) entry which is preliminary data.</text>
</comment>
<dbReference type="AlphaFoldDB" id="A0A167ZW37"/>
<feature type="compositionally biased region" description="Polar residues" evidence="7">
    <location>
        <begin position="1"/>
        <end position="17"/>
    </location>
</feature>
<evidence type="ECO:0000256" key="7">
    <source>
        <dbReference type="SAM" id="MobiDB-lite"/>
    </source>
</evidence>
<reference evidence="10 11" key="1">
    <citation type="journal article" date="2016" name="Genome Biol. Evol.">
        <title>Divergent and convergent evolution of fungal pathogenicity.</title>
        <authorList>
            <person name="Shang Y."/>
            <person name="Xiao G."/>
            <person name="Zheng P."/>
            <person name="Cen K."/>
            <person name="Zhan S."/>
            <person name="Wang C."/>
        </authorList>
    </citation>
    <scope>NUCLEOTIDE SEQUENCE [LARGE SCALE GENOMIC DNA]</scope>
    <source>
        <strain evidence="10 11">RCEF 264</strain>
    </source>
</reference>
<feature type="region of interest" description="Disordered" evidence="7">
    <location>
        <begin position="83"/>
        <end position="121"/>
    </location>
</feature>
<keyword evidence="3" id="KW-0805">Transcription regulation</keyword>
<comment type="subcellular location">
    <subcellularLocation>
        <location evidence="1">Nucleus</location>
    </subcellularLocation>
</comment>
<dbReference type="OrthoDB" id="25921at2759"/>
<feature type="region of interest" description="Disordered" evidence="7">
    <location>
        <begin position="148"/>
        <end position="194"/>
    </location>
</feature>
<dbReference type="InterPro" id="IPR001138">
    <property type="entry name" value="Zn2Cys6_DnaBD"/>
</dbReference>
<feature type="compositionally biased region" description="Basic residues" evidence="7">
    <location>
        <begin position="106"/>
        <end position="115"/>
    </location>
</feature>
<feature type="compositionally biased region" description="Acidic residues" evidence="7">
    <location>
        <begin position="236"/>
        <end position="246"/>
    </location>
</feature>
<gene>
    <name evidence="10" type="ORF">SPI_00159</name>
</gene>
<evidence type="ECO:0000256" key="2">
    <source>
        <dbReference type="ARBA" id="ARBA00022723"/>
    </source>
</evidence>
<feature type="region of interest" description="Disordered" evidence="7">
    <location>
        <begin position="1"/>
        <end position="35"/>
    </location>
</feature>
<accession>A0A167ZW37</accession>
<dbReference type="Gene3D" id="4.10.240.10">
    <property type="entry name" value="Zn(2)-C6 fungal-type DNA-binding domain"/>
    <property type="match status" value="1"/>
</dbReference>
<evidence type="ECO:0000256" key="4">
    <source>
        <dbReference type="ARBA" id="ARBA00023125"/>
    </source>
</evidence>
<dbReference type="Pfam" id="PF04082">
    <property type="entry name" value="Fungal_trans"/>
    <property type="match status" value="1"/>
</dbReference>
<feature type="region of interest" description="Disordered" evidence="7">
    <location>
        <begin position="230"/>
        <end position="252"/>
    </location>
</feature>
<keyword evidence="6" id="KW-0539">Nucleus</keyword>
<dbReference type="GO" id="GO:0045944">
    <property type="term" value="P:positive regulation of transcription by RNA polymerase II"/>
    <property type="evidence" value="ECO:0007669"/>
    <property type="project" value="TreeGrafter"/>
</dbReference>
<feature type="region of interest" description="Disordered" evidence="7">
    <location>
        <begin position="618"/>
        <end position="641"/>
    </location>
</feature>